<gene>
    <name evidence="1" type="ORF">V6N11_058420</name>
</gene>
<protein>
    <submittedName>
        <fullName evidence="1">Uncharacterized protein</fullName>
    </submittedName>
</protein>
<keyword evidence="2" id="KW-1185">Reference proteome</keyword>
<accession>A0ABR2U466</accession>
<reference evidence="1 2" key="1">
    <citation type="journal article" date="2024" name="G3 (Bethesda)">
        <title>Genome assembly of Hibiscus sabdariffa L. provides insights into metabolisms of medicinal natural products.</title>
        <authorList>
            <person name="Kim T."/>
        </authorList>
    </citation>
    <scope>NUCLEOTIDE SEQUENCE [LARGE SCALE GENOMIC DNA]</scope>
    <source>
        <strain evidence="1">TK-2024</strain>
        <tissue evidence="1">Old leaves</tissue>
    </source>
</reference>
<sequence>MVVKENEAKDVYDVTATMDNIGDNYDTSKENSNNLTIVRTGQSKENMATANSDEQIKNLLEIPQQKTPIFEGNGEGFPTKTTMLLEQSHEESDEVVCDTKIMKISFVVVFDPGVSGAIIALATSLGEAEYGSTDNEFSSLFHPVSCEIFKNFEIFNSAKSKLTQLLQNLTSSYTLWACVTCEGPVHTFTPPLTHTSIDVLRAYLLSNIVLDPQHIAKTHNTCLALIGRDKVANSEKICTNSSSIVGSVASGVNEFTNLIEQDVICNFVLMGTGVQYPKREGKRCVLGTLFSKDGKYWVLVVLECLATLTSGVKIYTGTNGLKYNFRTSYNRPNIGEKIIKLCLATNPSQLEVVNLVVAEKIKAQQCYSSDVDTTKNMVISDHGNDYFVGQCT</sequence>
<dbReference type="EMBL" id="JBBPBN010000002">
    <property type="protein sequence ID" value="KAK9044520.1"/>
    <property type="molecule type" value="Genomic_DNA"/>
</dbReference>
<dbReference type="Gene3D" id="3.40.50.970">
    <property type="match status" value="1"/>
</dbReference>
<name>A0ABR2U466_9ROSI</name>
<organism evidence="1 2">
    <name type="scientific">Hibiscus sabdariffa</name>
    <name type="common">roselle</name>
    <dbReference type="NCBI Taxonomy" id="183260"/>
    <lineage>
        <taxon>Eukaryota</taxon>
        <taxon>Viridiplantae</taxon>
        <taxon>Streptophyta</taxon>
        <taxon>Embryophyta</taxon>
        <taxon>Tracheophyta</taxon>
        <taxon>Spermatophyta</taxon>
        <taxon>Magnoliopsida</taxon>
        <taxon>eudicotyledons</taxon>
        <taxon>Gunneridae</taxon>
        <taxon>Pentapetalae</taxon>
        <taxon>rosids</taxon>
        <taxon>malvids</taxon>
        <taxon>Malvales</taxon>
        <taxon>Malvaceae</taxon>
        <taxon>Malvoideae</taxon>
        <taxon>Hibiscus</taxon>
    </lineage>
</organism>
<proteinExistence type="predicted"/>
<evidence type="ECO:0000313" key="2">
    <source>
        <dbReference type="Proteomes" id="UP001396334"/>
    </source>
</evidence>
<evidence type="ECO:0000313" key="1">
    <source>
        <dbReference type="EMBL" id="KAK9044520.1"/>
    </source>
</evidence>
<comment type="caution">
    <text evidence="1">The sequence shown here is derived from an EMBL/GenBank/DDBJ whole genome shotgun (WGS) entry which is preliminary data.</text>
</comment>
<dbReference type="Proteomes" id="UP001396334">
    <property type="component" value="Unassembled WGS sequence"/>
</dbReference>